<dbReference type="InterPro" id="IPR009563">
    <property type="entry name" value="SSSCA1"/>
</dbReference>
<protein>
    <recommendedName>
        <fullName evidence="3">Sjogrens syndrome scleroderma autoantigen 1</fullName>
    </recommendedName>
</protein>
<dbReference type="KEGG" id="tah:SU86_003045"/>
<dbReference type="Pfam" id="PF06677">
    <property type="entry name" value="Auto_anti-p27"/>
    <property type="match status" value="1"/>
</dbReference>
<evidence type="ECO:0000313" key="2">
    <source>
        <dbReference type="Proteomes" id="UP000266745"/>
    </source>
</evidence>
<accession>A0A3G1B057</accession>
<dbReference type="OrthoDB" id="26305at2157"/>
<proteinExistence type="predicted"/>
<gene>
    <name evidence="1" type="ORF">SU86_003045</name>
</gene>
<sequence>MSQDVRKKAAEMLLKGATLLAEPCPYCKGVRVMKDGNALCVSCGKEPDQTVIEPQKTDQKTSPLIDSLNKKLEDLAKQLESEKDLERQQQILKSINSLLETIQKAQK</sequence>
<reference evidence="1 2" key="1">
    <citation type="journal article" date="2016" name="Sci. Rep.">
        <title>A novel ammonia-oxidizing archaeon from wastewater treatment plant: Its enrichment, physiological and genomic characteristics.</title>
        <authorList>
            <person name="Li Y."/>
            <person name="Ding K."/>
            <person name="Wen X."/>
            <person name="Zhang B."/>
            <person name="Shen B."/>
            <person name="Yang Y."/>
        </authorList>
    </citation>
    <scope>NUCLEOTIDE SEQUENCE [LARGE SCALE GENOMIC DNA]</scope>
    <source>
        <strain evidence="1 2">SAT1</strain>
    </source>
</reference>
<evidence type="ECO:0008006" key="3">
    <source>
        <dbReference type="Google" id="ProtNLM"/>
    </source>
</evidence>
<keyword evidence="2" id="KW-1185">Reference proteome</keyword>
<organism evidence="1 2">
    <name type="scientific">Candidatus Nitrosotenuis cloacae</name>
    <dbReference type="NCBI Taxonomy" id="1603555"/>
    <lineage>
        <taxon>Archaea</taxon>
        <taxon>Nitrososphaerota</taxon>
        <taxon>Candidatus Nitrosotenuis</taxon>
    </lineage>
</organism>
<dbReference type="AlphaFoldDB" id="A0A3G1B057"/>
<dbReference type="STRING" id="1603555.SU86_003045"/>
<dbReference type="Proteomes" id="UP000266745">
    <property type="component" value="Chromosome"/>
</dbReference>
<evidence type="ECO:0000313" key="1">
    <source>
        <dbReference type="EMBL" id="AJZ75520.1"/>
    </source>
</evidence>
<dbReference type="EMBL" id="CP011097">
    <property type="protein sequence ID" value="AJZ75520.1"/>
    <property type="molecule type" value="Genomic_DNA"/>
</dbReference>
<name>A0A3G1B057_9ARCH</name>
<dbReference type="RefSeq" id="WP_048188220.1">
    <property type="nucleotide sequence ID" value="NZ_CP011097.1"/>
</dbReference>
<dbReference type="GeneID" id="24875365"/>